<comment type="caution">
    <text evidence="2">The sequence shown here is derived from an EMBL/GenBank/DDBJ whole genome shotgun (WGS) entry which is preliminary data.</text>
</comment>
<protein>
    <recommendedName>
        <fullName evidence="4">Type II secretion system protein J</fullName>
    </recommendedName>
</protein>
<dbReference type="Pfam" id="PF07963">
    <property type="entry name" value="N_methyl"/>
    <property type="match status" value="1"/>
</dbReference>
<dbReference type="EMBL" id="NVQR01000042">
    <property type="protein sequence ID" value="PCH62281.1"/>
    <property type="molecule type" value="Genomic_DNA"/>
</dbReference>
<evidence type="ECO:0008006" key="4">
    <source>
        <dbReference type="Google" id="ProtNLM"/>
    </source>
</evidence>
<keyword evidence="1" id="KW-0812">Transmembrane</keyword>
<dbReference type="NCBIfam" id="TIGR02532">
    <property type="entry name" value="IV_pilin_GFxxxE"/>
    <property type="match status" value="1"/>
</dbReference>
<evidence type="ECO:0000256" key="1">
    <source>
        <dbReference type="SAM" id="Phobius"/>
    </source>
</evidence>
<keyword evidence="1" id="KW-0472">Membrane</keyword>
<evidence type="ECO:0000313" key="2">
    <source>
        <dbReference type="EMBL" id="PCH62281.1"/>
    </source>
</evidence>
<name>A0A2A4MQF2_9GAMM</name>
<sequence>MNNKPNKPIINSSQAGFTLLEIMLALGLTAMLLSLLSTSVYIVSEDWNRESDALDNSLDEALAVLQIDKALHGAFPHSYADEEALTRLIYFEGADDYLSWVSTVSPQRTPGLTAWELFSFEDGVYLKLVPAFSDNPQLRLDEAEPILILPNYDLSISYLYDELDETRQWREDWFGSEFLSLPLAVYIKFTPLDNDSDDEILEVVARIQNNLHRSIKAASIEVTQ</sequence>
<proteinExistence type="predicted"/>
<dbReference type="AlphaFoldDB" id="A0A2A4MQF2"/>
<evidence type="ECO:0000313" key="3">
    <source>
        <dbReference type="Proteomes" id="UP000218172"/>
    </source>
</evidence>
<dbReference type="InterPro" id="IPR012902">
    <property type="entry name" value="N_methyl_site"/>
</dbReference>
<organism evidence="2 3">
    <name type="scientific">SAR86 cluster bacterium</name>
    <dbReference type="NCBI Taxonomy" id="2030880"/>
    <lineage>
        <taxon>Bacteria</taxon>
        <taxon>Pseudomonadati</taxon>
        <taxon>Pseudomonadota</taxon>
        <taxon>Gammaproteobacteria</taxon>
        <taxon>SAR86 cluster</taxon>
    </lineage>
</organism>
<dbReference type="PROSITE" id="PS00409">
    <property type="entry name" value="PROKAR_NTER_METHYL"/>
    <property type="match status" value="1"/>
</dbReference>
<reference evidence="3" key="1">
    <citation type="submission" date="2017-08" db="EMBL/GenBank/DDBJ databases">
        <title>A dynamic microbial community with high functional redundancy inhabits the cold, oxic subseafloor aquifer.</title>
        <authorList>
            <person name="Tully B.J."/>
            <person name="Wheat C.G."/>
            <person name="Glazer B.T."/>
            <person name="Huber J.A."/>
        </authorList>
    </citation>
    <scope>NUCLEOTIDE SEQUENCE [LARGE SCALE GENOMIC DNA]</scope>
</reference>
<gene>
    <name evidence="2" type="ORF">COC19_03105</name>
</gene>
<accession>A0A2A4MQF2</accession>
<keyword evidence="1" id="KW-1133">Transmembrane helix</keyword>
<feature type="transmembrane region" description="Helical" evidence="1">
    <location>
        <begin position="22"/>
        <end position="43"/>
    </location>
</feature>
<dbReference type="Proteomes" id="UP000218172">
    <property type="component" value="Unassembled WGS sequence"/>
</dbReference>